<protein>
    <submittedName>
        <fullName evidence="1">Uncharacterized protein</fullName>
    </submittedName>
</protein>
<dbReference type="EMBL" id="JTEO01000002">
    <property type="protein sequence ID" value="MCQ6961923.1"/>
    <property type="molecule type" value="Genomic_DNA"/>
</dbReference>
<gene>
    <name evidence="1" type="ORF">PV02_01695</name>
</gene>
<dbReference type="AlphaFoldDB" id="A0AAE3H955"/>
<reference evidence="1 2" key="1">
    <citation type="journal article" date="2011" name="Appl. Environ. Microbiol.">
        <title>Methanogenic archaea isolated from Taiwan's Chelungpu fault.</title>
        <authorList>
            <person name="Wu S.Y."/>
            <person name="Lai M.C."/>
        </authorList>
    </citation>
    <scope>NUCLEOTIDE SEQUENCE [LARGE SCALE GENOMIC DNA]</scope>
    <source>
        <strain evidence="1 2">St545Mb</strain>
    </source>
</reference>
<name>A0AAE3H955_9EURY</name>
<proteinExistence type="predicted"/>
<comment type="caution">
    <text evidence="1">The sequence shown here is derived from an EMBL/GenBank/DDBJ whole genome shotgun (WGS) entry which is preliminary data.</text>
</comment>
<evidence type="ECO:0000313" key="1">
    <source>
        <dbReference type="EMBL" id="MCQ6961923.1"/>
    </source>
</evidence>
<organism evidence="1 2">
    <name type="scientific">Methanolobus chelungpuianus</name>
    <dbReference type="NCBI Taxonomy" id="502115"/>
    <lineage>
        <taxon>Archaea</taxon>
        <taxon>Methanobacteriati</taxon>
        <taxon>Methanobacteriota</taxon>
        <taxon>Stenosarchaea group</taxon>
        <taxon>Methanomicrobia</taxon>
        <taxon>Methanosarcinales</taxon>
        <taxon>Methanosarcinaceae</taxon>
        <taxon>Methanolobus</taxon>
    </lineage>
</organism>
<sequence length="59" mass="6979">MAEIFILILYMYMGGKLMDDYNSSTVYFRCNICDFLFQEDPERFPVRCFQCGSENVSRA</sequence>
<accession>A0AAE3H955</accession>
<evidence type="ECO:0000313" key="2">
    <source>
        <dbReference type="Proteomes" id="UP001206983"/>
    </source>
</evidence>
<keyword evidence="2" id="KW-1185">Reference proteome</keyword>
<dbReference type="Proteomes" id="UP001206983">
    <property type="component" value="Unassembled WGS sequence"/>
</dbReference>